<keyword evidence="6" id="KW-0249">Electron transport</keyword>
<dbReference type="InterPro" id="IPR036249">
    <property type="entry name" value="Thioredoxin-like_sf"/>
</dbReference>
<keyword evidence="2" id="KW-0813">Transport</keyword>
<dbReference type="STRING" id="3055.A0A2K3DPS9"/>
<dbReference type="GO" id="GO:0045454">
    <property type="term" value="P:cell redox homeostasis"/>
    <property type="evidence" value="ECO:0007669"/>
    <property type="project" value="InterPro"/>
</dbReference>
<proteinExistence type="inferred from homology"/>
<gene>
    <name evidence="12" type="ORF">CHLRE_06g282651v5</name>
</gene>
<dbReference type="KEGG" id="cre:CHLRE_06g282651v5"/>
<accession>A0A2K3DPS9</accession>
<dbReference type="ExpressionAtlas" id="A0A2K3DPS9">
    <property type="expression patterns" value="baseline"/>
</dbReference>
<keyword evidence="13" id="KW-1185">Reference proteome</keyword>
<keyword evidence="8" id="KW-1015">Disulfide bond</keyword>
<dbReference type="PROSITE" id="PS00194">
    <property type="entry name" value="THIOREDOXIN_1"/>
    <property type="match status" value="1"/>
</dbReference>
<organism evidence="12 13">
    <name type="scientific">Chlamydomonas reinhardtii</name>
    <name type="common">Chlamydomonas smithii</name>
    <dbReference type="NCBI Taxonomy" id="3055"/>
    <lineage>
        <taxon>Eukaryota</taxon>
        <taxon>Viridiplantae</taxon>
        <taxon>Chlorophyta</taxon>
        <taxon>core chlorophytes</taxon>
        <taxon>Chlorophyceae</taxon>
        <taxon>CS clade</taxon>
        <taxon>Chlamydomonadales</taxon>
        <taxon>Chlamydomonadaceae</taxon>
        <taxon>Chlamydomonas</taxon>
    </lineage>
</organism>
<dbReference type="InterPro" id="IPR013766">
    <property type="entry name" value="Thioredoxin_domain"/>
</dbReference>
<dbReference type="InParanoid" id="A0A2K3DPS9"/>
<evidence type="ECO:0000313" key="12">
    <source>
        <dbReference type="EMBL" id="PNW82530.1"/>
    </source>
</evidence>
<evidence type="ECO:0000256" key="2">
    <source>
        <dbReference type="ARBA" id="ARBA00022448"/>
    </source>
</evidence>
<dbReference type="Gramene" id="PNW82530">
    <property type="protein sequence ID" value="PNW82530"/>
    <property type="gene ID" value="CHLRE_06g282651v5"/>
</dbReference>
<evidence type="ECO:0000259" key="11">
    <source>
        <dbReference type="PROSITE" id="PS51352"/>
    </source>
</evidence>
<dbReference type="GO" id="GO:0015035">
    <property type="term" value="F:protein-disulfide reductase activity"/>
    <property type="evidence" value="ECO:0000318"/>
    <property type="project" value="GO_Central"/>
</dbReference>
<evidence type="ECO:0000256" key="3">
    <source>
        <dbReference type="ARBA" id="ARBA00022528"/>
    </source>
</evidence>
<dbReference type="PANTHER" id="PTHR47834:SF2">
    <property type="entry name" value="THIOREDOXIN-LIKE PROTEIN CITRX, CHLOROPLASTIC"/>
    <property type="match status" value="1"/>
</dbReference>
<keyword evidence="4" id="KW-0934">Plastid</keyword>
<dbReference type="InterPro" id="IPR044182">
    <property type="entry name" value="CITRX"/>
</dbReference>
<feature type="domain" description="Thioredoxin" evidence="11">
    <location>
        <begin position="91"/>
        <end position="232"/>
    </location>
</feature>
<keyword evidence="7" id="KW-0560">Oxidoreductase</keyword>
<dbReference type="PaxDb" id="3055-EDP01711"/>
<dbReference type="AlphaFoldDB" id="A0A2K3DPS9"/>
<evidence type="ECO:0000313" key="13">
    <source>
        <dbReference type="Proteomes" id="UP000006906"/>
    </source>
</evidence>
<dbReference type="SUPFAM" id="SSF52833">
    <property type="entry name" value="Thioredoxin-like"/>
    <property type="match status" value="1"/>
</dbReference>
<dbReference type="PANTHER" id="PTHR47834">
    <property type="entry name" value="THIOREDOXIN-LIKE PROTEIN CITRX, CHLOROPLASTIC"/>
    <property type="match status" value="1"/>
</dbReference>
<evidence type="ECO:0000256" key="7">
    <source>
        <dbReference type="ARBA" id="ARBA00023002"/>
    </source>
</evidence>
<protein>
    <recommendedName>
        <fullName evidence="11">Thioredoxin domain-containing protein</fullName>
    </recommendedName>
</protein>
<evidence type="ECO:0000256" key="5">
    <source>
        <dbReference type="ARBA" id="ARBA00022946"/>
    </source>
</evidence>
<dbReference type="GO" id="GO:0009507">
    <property type="term" value="C:chloroplast"/>
    <property type="evidence" value="ECO:0007669"/>
    <property type="project" value="UniProtKB-SubCell"/>
</dbReference>
<comment type="subcellular location">
    <subcellularLocation>
        <location evidence="1">Plastid</location>
        <location evidence="1">Chloroplast</location>
    </subcellularLocation>
</comment>
<evidence type="ECO:0000256" key="8">
    <source>
        <dbReference type="ARBA" id="ARBA00023157"/>
    </source>
</evidence>
<dbReference type="CDD" id="cd02947">
    <property type="entry name" value="TRX_family"/>
    <property type="match status" value="1"/>
</dbReference>
<dbReference type="Proteomes" id="UP000006906">
    <property type="component" value="Chromosome 6"/>
</dbReference>
<dbReference type="Pfam" id="PF00085">
    <property type="entry name" value="Thioredoxin"/>
    <property type="match status" value="1"/>
</dbReference>
<dbReference type="Gene3D" id="3.40.30.10">
    <property type="entry name" value="Glutaredoxin"/>
    <property type="match status" value="1"/>
</dbReference>
<evidence type="ECO:0000256" key="9">
    <source>
        <dbReference type="ARBA" id="ARBA00023284"/>
    </source>
</evidence>
<dbReference type="InterPro" id="IPR017937">
    <property type="entry name" value="Thioredoxin_CS"/>
</dbReference>
<dbReference type="GO" id="GO:0005737">
    <property type="term" value="C:cytoplasm"/>
    <property type="evidence" value="ECO:0000318"/>
    <property type="project" value="GO_Central"/>
</dbReference>
<evidence type="ECO:0000256" key="6">
    <source>
        <dbReference type="ARBA" id="ARBA00022982"/>
    </source>
</evidence>
<keyword evidence="5" id="KW-0809">Transit peptide</keyword>
<evidence type="ECO:0000256" key="4">
    <source>
        <dbReference type="ARBA" id="ARBA00022640"/>
    </source>
</evidence>
<sequence>MAHALLWSSLQQRARITQLRTPRQSSGVRAPICRRQTPARAQSTTSAPAAPAAVGRSYVNFEANPEHFQRVIARLAAAHNGATSADVSATSTFEDPAPPVAAPAQKPWTGILAGLLGGHRSEDIPVPQDLTVDDGSPLHRCVVMFTATWCGPCSMVYKELQHASGLLTTGLRRPAAILVIDVDAHSQLATQMGIKALPTLLYLGADTGKAPLFTQGPVSSGFILDMLDRAEDYGGHDLAAKWLKL</sequence>
<evidence type="ECO:0000256" key="10">
    <source>
        <dbReference type="ARBA" id="ARBA00024039"/>
    </source>
</evidence>
<dbReference type="OrthoDB" id="10263751at2759"/>
<dbReference type="PROSITE" id="PS51352">
    <property type="entry name" value="THIOREDOXIN_2"/>
    <property type="match status" value="1"/>
</dbReference>
<dbReference type="GeneID" id="5720947"/>
<name>A0A2K3DPS9_CHLRE</name>
<reference evidence="12 13" key="1">
    <citation type="journal article" date="2007" name="Science">
        <title>The Chlamydomonas genome reveals the evolution of key animal and plant functions.</title>
        <authorList>
            <person name="Merchant S.S."/>
            <person name="Prochnik S.E."/>
            <person name="Vallon O."/>
            <person name="Harris E.H."/>
            <person name="Karpowicz S.J."/>
            <person name="Witman G.B."/>
            <person name="Terry A."/>
            <person name="Salamov A."/>
            <person name="Fritz-Laylin L.K."/>
            <person name="Marechal-Drouard L."/>
            <person name="Marshall W.F."/>
            <person name="Qu L.H."/>
            <person name="Nelson D.R."/>
            <person name="Sanderfoot A.A."/>
            <person name="Spalding M.H."/>
            <person name="Kapitonov V.V."/>
            <person name="Ren Q."/>
            <person name="Ferris P."/>
            <person name="Lindquist E."/>
            <person name="Shapiro H."/>
            <person name="Lucas S.M."/>
            <person name="Grimwood J."/>
            <person name="Schmutz J."/>
            <person name="Cardol P."/>
            <person name="Cerutti H."/>
            <person name="Chanfreau G."/>
            <person name="Chen C.L."/>
            <person name="Cognat V."/>
            <person name="Croft M.T."/>
            <person name="Dent R."/>
            <person name="Dutcher S."/>
            <person name="Fernandez E."/>
            <person name="Fukuzawa H."/>
            <person name="Gonzalez-Ballester D."/>
            <person name="Gonzalez-Halphen D."/>
            <person name="Hallmann A."/>
            <person name="Hanikenne M."/>
            <person name="Hippler M."/>
            <person name="Inwood W."/>
            <person name="Jabbari K."/>
            <person name="Kalanon M."/>
            <person name="Kuras R."/>
            <person name="Lefebvre P.A."/>
            <person name="Lemaire S.D."/>
            <person name="Lobanov A.V."/>
            <person name="Lohr M."/>
            <person name="Manuell A."/>
            <person name="Meier I."/>
            <person name="Mets L."/>
            <person name="Mittag M."/>
            <person name="Mittelmeier T."/>
            <person name="Moroney J.V."/>
            <person name="Moseley J."/>
            <person name="Napoli C."/>
            <person name="Nedelcu A.M."/>
            <person name="Niyogi K."/>
            <person name="Novoselov S.V."/>
            <person name="Paulsen I.T."/>
            <person name="Pazour G."/>
            <person name="Purton S."/>
            <person name="Ral J.P."/>
            <person name="Riano-Pachon D.M."/>
            <person name="Riekhof W."/>
            <person name="Rymarquis L."/>
            <person name="Schroda M."/>
            <person name="Stern D."/>
            <person name="Umen J."/>
            <person name="Willows R."/>
            <person name="Wilson N."/>
            <person name="Zimmer S.L."/>
            <person name="Allmer J."/>
            <person name="Balk J."/>
            <person name="Bisova K."/>
            <person name="Chen C.J."/>
            <person name="Elias M."/>
            <person name="Gendler K."/>
            <person name="Hauser C."/>
            <person name="Lamb M.R."/>
            <person name="Ledford H."/>
            <person name="Long J.C."/>
            <person name="Minagawa J."/>
            <person name="Page M.D."/>
            <person name="Pan J."/>
            <person name="Pootakham W."/>
            <person name="Roje S."/>
            <person name="Rose A."/>
            <person name="Stahlberg E."/>
            <person name="Terauchi A.M."/>
            <person name="Yang P."/>
            <person name="Ball S."/>
            <person name="Bowler C."/>
            <person name="Dieckmann C.L."/>
            <person name="Gladyshev V.N."/>
            <person name="Green P."/>
            <person name="Jorgensen R."/>
            <person name="Mayfield S."/>
            <person name="Mueller-Roeber B."/>
            <person name="Rajamani S."/>
            <person name="Sayre R.T."/>
            <person name="Brokstein P."/>
            <person name="Dubchak I."/>
            <person name="Goodstein D."/>
            <person name="Hornick L."/>
            <person name="Huang Y.W."/>
            <person name="Jhaveri J."/>
            <person name="Luo Y."/>
            <person name="Martinez D."/>
            <person name="Ngau W.C."/>
            <person name="Otillar B."/>
            <person name="Poliakov A."/>
            <person name="Porter A."/>
            <person name="Szajkowski L."/>
            <person name="Werner G."/>
            <person name="Zhou K."/>
            <person name="Grigoriev I.V."/>
            <person name="Rokhsar D.S."/>
            <person name="Grossman A.R."/>
        </authorList>
    </citation>
    <scope>NUCLEOTIDE SEQUENCE [LARGE SCALE GENOMIC DNA]</scope>
    <source>
        <strain evidence="13">CC-503</strain>
    </source>
</reference>
<dbReference type="EMBL" id="CM008967">
    <property type="protein sequence ID" value="PNW82530.1"/>
    <property type="molecule type" value="Genomic_DNA"/>
</dbReference>
<comment type="similarity">
    <text evidence="10">Belongs to the thioredoxin family. Plant CITRX-type subfamily.</text>
</comment>
<keyword evidence="9" id="KW-0676">Redox-active center</keyword>
<dbReference type="RefSeq" id="XP_042923998.1">
    <property type="nucleotide sequence ID" value="XM_043063292.1"/>
</dbReference>
<keyword evidence="3" id="KW-0150">Chloroplast</keyword>
<evidence type="ECO:0000256" key="1">
    <source>
        <dbReference type="ARBA" id="ARBA00004229"/>
    </source>
</evidence>